<dbReference type="InterPro" id="IPR036291">
    <property type="entry name" value="NAD(P)-bd_dom_sf"/>
</dbReference>
<dbReference type="PANTHER" id="PTHR43245:SF23">
    <property type="entry name" value="NAD(P)-BINDING DOMAIN-CONTAINING PROTEIN"/>
    <property type="match status" value="1"/>
</dbReference>
<keyword evidence="3" id="KW-1185">Reference proteome</keyword>
<evidence type="ECO:0000313" key="2">
    <source>
        <dbReference type="EMBL" id="NVO32553.1"/>
    </source>
</evidence>
<dbReference type="Gene3D" id="3.40.50.720">
    <property type="entry name" value="NAD(P)-binding Rossmann-like Domain"/>
    <property type="match status" value="1"/>
</dbReference>
<dbReference type="CDD" id="cd08946">
    <property type="entry name" value="SDR_e"/>
    <property type="match status" value="1"/>
</dbReference>
<dbReference type="EMBL" id="JABKAU010000032">
    <property type="protein sequence ID" value="NVO32553.1"/>
    <property type="molecule type" value="Genomic_DNA"/>
</dbReference>
<reference evidence="2 3" key="1">
    <citation type="submission" date="2020-05" db="EMBL/GenBank/DDBJ databases">
        <title>Hymenobacter terrestris sp. nov. and Hymenobacter lapidiphilus sp. nov., isolated from regoliths in Antarctica.</title>
        <authorList>
            <person name="Sedlacek I."/>
            <person name="Pantucek R."/>
            <person name="Zeman M."/>
            <person name="Holochova P."/>
            <person name="Kralova S."/>
            <person name="Stankova E."/>
            <person name="Sedo O."/>
            <person name="Micenkova L."/>
            <person name="Svec P."/>
            <person name="Gupta V."/>
            <person name="Sood U."/>
            <person name="Korpole U.S."/>
            <person name="Lal R."/>
        </authorList>
    </citation>
    <scope>NUCLEOTIDE SEQUENCE [LARGE SCALE GENOMIC DNA]</scope>
    <source>
        <strain evidence="2 3">P5342</strain>
    </source>
</reference>
<gene>
    <name evidence="2" type="ORF">HW554_15160</name>
</gene>
<comment type="caution">
    <text evidence="2">The sequence shown here is derived from an EMBL/GenBank/DDBJ whole genome shotgun (WGS) entry which is preliminary data.</text>
</comment>
<evidence type="ECO:0000259" key="1">
    <source>
        <dbReference type="Pfam" id="PF01370"/>
    </source>
</evidence>
<dbReference type="Proteomes" id="UP000565521">
    <property type="component" value="Unassembled WGS sequence"/>
</dbReference>
<protein>
    <submittedName>
        <fullName evidence="2">SDR family oxidoreductase</fullName>
    </submittedName>
</protein>
<dbReference type="PANTHER" id="PTHR43245">
    <property type="entry name" value="BIFUNCTIONAL POLYMYXIN RESISTANCE PROTEIN ARNA"/>
    <property type="match status" value="1"/>
</dbReference>
<evidence type="ECO:0000313" key="3">
    <source>
        <dbReference type="Proteomes" id="UP000565521"/>
    </source>
</evidence>
<dbReference type="SUPFAM" id="SSF51735">
    <property type="entry name" value="NAD(P)-binding Rossmann-fold domains"/>
    <property type="match status" value="1"/>
</dbReference>
<accession>A0A7Y7PRA1</accession>
<proteinExistence type="predicted"/>
<dbReference type="InterPro" id="IPR050177">
    <property type="entry name" value="Lipid_A_modif_metabolic_enz"/>
</dbReference>
<name>A0A7Y7PRA1_9BACT</name>
<dbReference type="Pfam" id="PF01370">
    <property type="entry name" value="Epimerase"/>
    <property type="match status" value="1"/>
</dbReference>
<dbReference type="RefSeq" id="WP_176909426.1">
    <property type="nucleotide sequence ID" value="NZ_JABKAU010000032.1"/>
</dbReference>
<feature type="domain" description="NAD-dependent epimerase/dehydratase" evidence="1">
    <location>
        <begin position="6"/>
        <end position="234"/>
    </location>
</feature>
<dbReference type="InterPro" id="IPR001509">
    <property type="entry name" value="Epimerase_deHydtase"/>
</dbReference>
<dbReference type="AlphaFoldDB" id="A0A7Y7PRA1"/>
<organism evidence="2 3">
    <name type="scientific">Hymenobacter lapidiphilus</name>
    <dbReference type="NCBI Taxonomy" id="2608003"/>
    <lineage>
        <taxon>Bacteria</taxon>
        <taxon>Pseudomonadati</taxon>
        <taxon>Bacteroidota</taxon>
        <taxon>Cytophagia</taxon>
        <taxon>Cytophagales</taxon>
        <taxon>Hymenobacteraceae</taxon>
        <taxon>Hymenobacter</taxon>
    </lineage>
</organism>
<sequence length="373" mass="40609">MASPRILITGNMGYVGPGVVRTLRQAFPGAELIGYDLGLFAHCLTGSGRLPESYLNRQEFGDVRTFPSALLKGVDTVVHLAAISNDPMGTAYEAATLAVNHAASVQLARQAKWCGVQRFVFASSCSLYGLGGEVAKNEDSALNPLSAYARSKAATERDLQTLADDSFQVSCLRFATACGWSERLRLDLVLNDFVASATATGAISILSDGTPWRPLIHVHDMARAILWALGRSTNQGGNFLCLNVGSDGWNYRVSELAEAVARAIPGTRVQLNPDAPADLRSYRVDFSLFRHLAPHHQPRHTLAETIAELRSHLREIDFHDASFRTSRLMRLHVLKTLQDEGELDEELILRHVPGGAPIGLPEPAPARRLPEAV</sequence>